<organism evidence="1 2">
    <name type="scientific">Caerostris darwini</name>
    <dbReference type="NCBI Taxonomy" id="1538125"/>
    <lineage>
        <taxon>Eukaryota</taxon>
        <taxon>Metazoa</taxon>
        <taxon>Ecdysozoa</taxon>
        <taxon>Arthropoda</taxon>
        <taxon>Chelicerata</taxon>
        <taxon>Arachnida</taxon>
        <taxon>Araneae</taxon>
        <taxon>Araneomorphae</taxon>
        <taxon>Entelegynae</taxon>
        <taxon>Araneoidea</taxon>
        <taxon>Araneidae</taxon>
        <taxon>Caerostris</taxon>
    </lineage>
</organism>
<dbReference type="Proteomes" id="UP001054837">
    <property type="component" value="Unassembled WGS sequence"/>
</dbReference>
<sequence length="141" mass="15613">MTNVPIELAQRCRNSKTIQRSKKLSLSLLEVDRLRAKLCVVSAVAGHGSSPVLSYPSAAETAGRLCVDNDPSFFQSLTWQRRGSPSDVMRWVAEVGGGFYNCCLHLTSWLRSSKSCPLLSSVCLWSGAEMHVPEMKKRNKI</sequence>
<reference evidence="1 2" key="1">
    <citation type="submission" date="2021-06" db="EMBL/GenBank/DDBJ databases">
        <title>Caerostris darwini draft genome.</title>
        <authorList>
            <person name="Kono N."/>
            <person name="Arakawa K."/>
        </authorList>
    </citation>
    <scope>NUCLEOTIDE SEQUENCE [LARGE SCALE GENOMIC DNA]</scope>
</reference>
<keyword evidence="2" id="KW-1185">Reference proteome</keyword>
<name>A0AAV4WMU6_9ARAC</name>
<dbReference type="EMBL" id="BPLQ01014835">
    <property type="protein sequence ID" value="GIY83604.1"/>
    <property type="molecule type" value="Genomic_DNA"/>
</dbReference>
<comment type="caution">
    <text evidence="1">The sequence shown here is derived from an EMBL/GenBank/DDBJ whole genome shotgun (WGS) entry which is preliminary data.</text>
</comment>
<dbReference type="AlphaFoldDB" id="A0AAV4WMU6"/>
<accession>A0AAV4WMU6</accession>
<protein>
    <submittedName>
        <fullName evidence="1">Uncharacterized protein</fullName>
    </submittedName>
</protein>
<evidence type="ECO:0000313" key="1">
    <source>
        <dbReference type="EMBL" id="GIY83604.1"/>
    </source>
</evidence>
<gene>
    <name evidence="1" type="ORF">CDAR_32401</name>
</gene>
<proteinExistence type="predicted"/>
<evidence type="ECO:0000313" key="2">
    <source>
        <dbReference type="Proteomes" id="UP001054837"/>
    </source>
</evidence>